<comment type="similarity">
    <text evidence="1">Belongs to the NmrA-type oxidoreductase family.</text>
</comment>
<dbReference type="Gene3D" id="3.40.50.720">
    <property type="entry name" value="NAD(P)-binding Rossmann-like Domain"/>
    <property type="match status" value="2"/>
</dbReference>
<evidence type="ECO:0000313" key="5">
    <source>
        <dbReference type="Proteomes" id="UP001303760"/>
    </source>
</evidence>
<reference evidence="4" key="1">
    <citation type="journal article" date="2023" name="Mol. Phylogenet. Evol.">
        <title>Genome-scale phylogeny and comparative genomics of the fungal order Sordariales.</title>
        <authorList>
            <person name="Hensen N."/>
            <person name="Bonometti L."/>
            <person name="Westerberg I."/>
            <person name="Brannstrom I.O."/>
            <person name="Guillou S."/>
            <person name="Cros-Aarteil S."/>
            <person name="Calhoun S."/>
            <person name="Haridas S."/>
            <person name="Kuo A."/>
            <person name="Mondo S."/>
            <person name="Pangilinan J."/>
            <person name="Riley R."/>
            <person name="LaButti K."/>
            <person name="Andreopoulos B."/>
            <person name="Lipzen A."/>
            <person name="Chen C."/>
            <person name="Yan M."/>
            <person name="Daum C."/>
            <person name="Ng V."/>
            <person name="Clum A."/>
            <person name="Steindorff A."/>
            <person name="Ohm R.A."/>
            <person name="Martin F."/>
            <person name="Silar P."/>
            <person name="Natvig D.O."/>
            <person name="Lalanne C."/>
            <person name="Gautier V."/>
            <person name="Ament-Velasquez S.L."/>
            <person name="Kruys A."/>
            <person name="Hutchinson M.I."/>
            <person name="Powell A.J."/>
            <person name="Barry K."/>
            <person name="Miller A.N."/>
            <person name="Grigoriev I.V."/>
            <person name="Debuchy R."/>
            <person name="Gladieux P."/>
            <person name="Hiltunen Thoren M."/>
            <person name="Johannesson H."/>
        </authorList>
    </citation>
    <scope>NUCLEOTIDE SEQUENCE</scope>
    <source>
        <strain evidence="4">CBS 532.94</strain>
    </source>
</reference>
<feature type="domain" description="NmrA-like" evidence="3">
    <location>
        <begin position="325"/>
        <end position="592"/>
    </location>
</feature>
<dbReference type="InterPro" id="IPR051164">
    <property type="entry name" value="NmrA-like_oxidored"/>
</dbReference>
<gene>
    <name evidence="4" type="ORF">C8A03DRAFT_43904</name>
</gene>
<dbReference type="Gene3D" id="3.90.25.10">
    <property type="entry name" value="UDP-galactose 4-epimerase, domain 1"/>
    <property type="match status" value="1"/>
</dbReference>
<keyword evidence="2" id="KW-0521">NADP</keyword>
<dbReference type="InterPro" id="IPR008030">
    <property type="entry name" value="NmrA-like"/>
</dbReference>
<reference evidence="4" key="2">
    <citation type="submission" date="2023-05" db="EMBL/GenBank/DDBJ databases">
        <authorList>
            <consortium name="Lawrence Berkeley National Laboratory"/>
            <person name="Steindorff A."/>
            <person name="Hensen N."/>
            <person name="Bonometti L."/>
            <person name="Westerberg I."/>
            <person name="Brannstrom I.O."/>
            <person name="Guillou S."/>
            <person name="Cros-Aarteil S."/>
            <person name="Calhoun S."/>
            <person name="Haridas S."/>
            <person name="Kuo A."/>
            <person name="Mondo S."/>
            <person name="Pangilinan J."/>
            <person name="Riley R."/>
            <person name="Labutti K."/>
            <person name="Andreopoulos B."/>
            <person name="Lipzen A."/>
            <person name="Chen C."/>
            <person name="Yanf M."/>
            <person name="Daum C."/>
            <person name="Ng V."/>
            <person name="Clum A."/>
            <person name="Ohm R."/>
            <person name="Martin F."/>
            <person name="Silar P."/>
            <person name="Natvig D."/>
            <person name="Lalanne C."/>
            <person name="Gautier V."/>
            <person name="Ament-Velasquez S.L."/>
            <person name="Kruys A."/>
            <person name="Hutchinson M.I."/>
            <person name="Powell A.J."/>
            <person name="Barry K."/>
            <person name="Miller A.N."/>
            <person name="Grigoriev I.V."/>
            <person name="Debuchy R."/>
            <person name="Gladieux P."/>
            <person name="Thoren M.H."/>
            <person name="Johannesson H."/>
        </authorList>
    </citation>
    <scope>NUCLEOTIDE SEQUENCE</scope>
    <source>
        <strain evidence="4">CBS 532.94</strain>
    </source>
</reference>
<dbReference type="Pfam" id="PF05368">
    <property type="entry name" value="NmrA"/>
    <property type="match status" value="1"/>
</dbReference>
<accession>A0AAN7HB51</accession>
<dbReference type="PANTHER" id="PTHR42748:SF28">
    <property type="entry name" value="NMRA-LIKE DOMAIN-CONTAINING PROTEIN"/>
    <property type="match status" value="1"/>
</dbReference>
<evidence type="ECO:0000259" key="3">
    <source>
        <dbReference type="Pfam" id="PF05368"/>
    </source>
</evidence>
<dbReference type="PANTHER" id="PTHR42748">
    <property type="entry name" value="NITROGEN METABOLITE REPRESSION PROTEIN NMRA FAMILY MEMBER"/>
    <property type="match status" value="1"/>
</dbReference>
<evidence type="ECO:0000256" key="1">
    <source>
        <dbReference type="ARBA" id="ARBA00006328"/>
    </source>
</evidence>
<organism evidence="4 5">
    <name type="scientific">Achaetomium macrosporum</name>
    <dbReference type="NCBI Taxonomy" id="79813"/>
    <lineage>
        <taxon>Eukaryota</taxon>
        <taxon>Fungi</taxon>
        <taxon>Dikarya</taxon>
        <taxon>Ascomycota</taxon>
        <taxon>Pezizomycotina</taxon>
        <taxon>Sordariomycetes</taxon>
        <taxon>Sordariomycetidae</taxon>
        <taxon>Sordariales</taxon>
        <taxon>Chaetomiaceae</taxon>
        <taxon>Achaetomium</taxon>
    </lineage>
</organism>
<dbReference type="Pfam" id="PF00106">
    <property type="entry name" value="adh_short"/>
    <property type="match status" value="1"/>
</dbReference>
<dbReference type="SUPFAM" id="SSF51735">
    <property type="entry name" value="NAD(P)-binding Rossmann-fold domains"/>
    <property type="match status" value="2"/>
</dbReference>
<dbReference type="InterPro" id="IPR036291">
    <property type="entry name" value="NAD(P)-bd_dom_sf"/>
</dbReference>
<sequence>MGSVQEGNEAKVAIITGGTSGIGLALARHLHAKGWRVALVGRRADVGARQASSLDASGETAAFEQCDVASYSAQAAMFKSVWARWRRLDLLIANAGSVDSGSWYNYRRRGAGVDDLPPEPDTTCTDAHLKALMYGTLLATHFMRHNQPSPGGKIIATSSMLGVHPCPTFPEYGAVEAGVIHWVRVNAPLLQRKENITINTVMMGAAITPVMPGLAKAFLPEHLVLPATILKAYDLFIDDADNKRTGETVETAHNGLFWYEVPEHKAGEQNVRNRLVYEPWFAMIHGEKSGLADALQGPPEGNAEDSGRVKEFEGSVHDITMSNVKIIAVTGATGAQGGGVVNVMRKTPGWKVRAVTRNPESEAAKKLLAAADDGSVEVVRADWDDEASLVKAFEGVAAVFAVTNWWESLFSGKSQWESGEIEERHGMNLARAAAKTPTLEHYLWSTQPSAKRMFPDGSLETPHMDYKANVDARIKAELPELASKTTYLYFGYYPQNMAYFPLIKPFEYILATDPQAKVLLAGDMTVNPGIWVRQAIATGPAAFGKYANVALERWSFQQMMDKWCEITGKRGVVVQVSEDAWTKFWGPAGTELAWQFKFGERRDPWAVRDDFISPEELGIDASEVVGFEGTIRGLASSGLFD</sequence>
<dbReference type="PRINTS" id="PR00081">
    <property type="entry name" value="GDHRDH"/>
</dbReference>
<dbReference type="InterPro" id="IPR002347">
    <property type="entry name" value="SDR_fam"/>
</dbReference>
<name>A0AAN7HB51_9PEZI</name>
<evidence type="ECO:0000313" key="4">
    <source>
        <dbReference type="EMBL" id="KAK4238352.1"/>
    </source>
</evidence>
<proteinExistence type="inferred from homology"/>
<dbReference type="EMBL" id="MU860099">
    <property type="protein sequence ID" value="KAK4238352.1"/>
    <property type="molecule type" value="Genomic_DNA"/>
</dbReference>
<dbReference type="Proteomes" id="UP001303760">
    <property type="component" value="Unassembled WGS sequence"/>
</dbReference>
<evidence type="ECO:0000256" key="2">
    <source>
        <dbReference type="ARBA" id="ARBA00022857"/>
    </source>
</evidence>
<dbReference type="GO" id="GO:0005634">
    <property type="term" value="C:nucleus"/>
    <property type="evidence" value="ECO:0007669"/>
    <property type="project" value="TreeGrafter"/>
</dbReference>
<keyword evidence="5" id="KW-1185">Reference proteome</keyword>
<dbReference type="AlphaFoldDB" id="A0AAN7HB51"/>
<protein>
    <submittedName>
        <fullName evidence="4">NAD(P)-binding protein</fullName>
    </submittedName>
</protein>
<comment type="caution">
    <text evidence="4">The sequence shown here is derived from an EMBL/GenBank/DDBJ whole genome shotgun (WGS) entry which is preliminary data.</text>
</comment>